<dbReference type="InterPro" id="IPR002642">
    <property type="entry name" value="LysoPLipase_cat_dom"/>
</dbReference>
<accession>A0A9X0CIB0</accession>
<proteinExistence type="predicted"/>
<evidence type="ECO:0000256" key="3">
    <source>
        <dbReference type="PROSITE-ProRule" id="PRU00555"/>
    </source>
</evidence>
<dbReference type="EC" id="3.1.1.4" evidence="6"/>
<gene>
    <name evidence="6" type="primary">PLA2G4A_2</name>
    <name evidence="6" type="ORF">OS493_002999</name>
</gene>
<name>A0A9X0CIB0_9CNID</name>
<dbReference type="InterPro" id="IPR016035">
    <property type="entry name" value="Acyl_Trfase/lysoPLipase"/>
</dbReference>
<dbReference type="Gene3D" id="3.40.1090.10">
    <property type="entry name" value="Cytosolic phospholipase A2 catalytic domain"/>
    <property type="match status" value="1"/>
</dbReference>
<comment type="caution">
    <text evidence="6">The sequence shown here is derived from an EMBL/GenBank/DDBJ whole genome shotgun (WGS) entry which is preliminary data.</text>
</comment>
<evidence type="ECO:0000313" key="7">
    <source>
        <dbReference type="Proteomes" id="UP001163046"/>
    </source>
</evidence>
<dbReference type="SUPFAM" id="SSF52151">
    <property type="entry name" value="FabD/lysophospholipase-like"/>
    <property type="match status" value="1"/>
</dbReference>
<protein>
    <submittedName>
        <fullName evidence="6">Cytosolic phospholipase A2</fullName>
        <ecNumber evidence="6">3.1.1.4</ecNumber>
    </submittedName>
</protein>
<keyword evidence="1 3" id="KW-0378">Hydrolase</keyword>
<keyword evidence="2 3" id="KW-0443">Lipid metabolism</keyword>
<evidence type="ECO:0000256" key="1">
    <source>
        <dbReference type="ARBA" id="ARBA00022801"/>
    </source>
</evidence>
<dbReference type="Proteomes" id="UP001163046">
    <property type="component" value="Unassembled WGS sequence"/>
</dbReference>
<keyword evidence="7" id="KW-1185">Reference proteome</keyword>
<evidence type="ECO:0000313" key="6">
    <source>
        <dbReference type="EMBL" id="KAJ7340267.1"/>
    </source>
</evidence>
<dbReference type="AlphaFoldDB" id="A0A9X0CIB0"/>
<sequence length="435" mass="49516">MKKYLAERGPKNLSEVPKIAILCGGGGFRAMVYQSGVFCALKDMGVLDCTMYATGLSGGNWFLSMLYSHPEWPMIHPEVMRKELRDILKDNWLMEKLFSPSWLLENILIIEGKRKRGQPTSFTDLYGYLVGDVFRVKRKDVPKLSDQQRVVKDALVPFPIYNCIHVKTDVSAEAFAEWVEYTPYEIGLAKYGTFVKTEQFGNKFFCGKLVSSYKEPPIHFLEGCTGSVFAVYLQRFLDSGKSVEDTAEQKRIADDLMKEMQSGKMVVSDETLPMGGTEGSDNEDEHWDDDARAKKQLKEHDREKTGKEGFDWEALMEKYPVLKTREGRAGIVHNFLRGLQLPSTPGPSESEPDQYSVTSKRMYLVDSGLHFADPYPMFLMTPQRAMDILLSFETAGRDTDDGMPFWDLLRAEEWAKKNNFKFPPLTPKNNSKSTA</sequence>
<dbReference type="EMBL" id="MU827778">
    <property type="protein sequence ID" value="KAJ7340267.1"/>
    <property type="molecule type" value="Genomic_DNA"/>
</dbReference>
<evidence type="ECO:0000256" key="4">
    <source>
        <dbReference type="SAM" id="MobiDB-lite"/>
    </source>
</evidence>
<reference evidence="6" key="1">
    <citation type="submission" date="2023-01" db="EMBL/GenBank/DDBJ databases">
        <title>Genome assembly of the deep-sea coral Lophelia pertusa.</title>
        <authorList>
            <person name="Herrera S."/>
            <person name="Cordes E."/>
        </authorList>
    </citation>
    <scope>NUCLEOTIDE SEQUENCE</scope>
    <source>
        <strain evidence="6">USNM1676648</strain>
        <tissue evidence="6">Polyp</tissue>
    </source>
</reference>
<dbReference type="OrthoDB" id="5966938at2759"/>
<dbReference type="GO" id="GO:0005829">
    <property type="term" value="C:cytosol"/>
    <property type="evidence" value="ECO:0007669"/>
    <property type="project" value="TreeGrafter"/>
</dbReference>
<keyword evidence="3" id="KW-0442">Lipid degradation</keyword>
<organism evidence="6 7">
    <name type="scientific">Desmophyllum pertusum</name>
    <dbReference type="NCBI Taxonomy" id="174260"/>
    <lineage>
        <taxon>Eukaryota</taxon>
        <taxon>Metazoa</taxon>
        <taxon>Cnidaria</taxon>
        <taxon>Anthozoa</taxon>
        <taxon>Hexacorallia</taxon>
        <taxon>Scleractinia</taxon>
        <taxon>Caryophylliina</taxon>
        <taxon>Caryophylliidae</taxon>
        <taxon>Desmophyllum</taxon>
    </lineage>
</organism>
<dbReference type="SMART" id="SM00022">
    <property type="entry name" value="PLAc"/>
    <property type="match status" value="1"/>
</dbReference>
<dbReference type="PROSITE" id="PS51210">
    <property type="entry name" value="PLA2C"/>
    <property type="match status" value="1"/>
</dbReference>
<feature type="domain" description="PLA2c" evidence="5">
    <location>
        <begin position="1"/>
        <end position="435"/>
    </location>
</feature>
<evidence type="ECO:0000259" key="5">
    <source>
        <dbReference type="PROSITE" id="PS51210"/>
    </source>
</evidence>
<evidence type="ECO:0000256" key="2">
    <source>
        <dbReference type="ARBA" id="ARBA00023098"/>
    </source>
</evidence>
<dbReference type="PANTHER" id="PTHR10728:SF40">
    <property type="entry name" value="PATATIN FAMILY PROTEIN"/>
    <property type="match status" value="1"/>
</dbReference>
<dbReference type="GO" id="GO:0005509">
    <property type="term" value="F:calcium ion binding"/>
    <property type="evidence" value="ECO:0007669"/>
    <property type="project" value="TreeGrafter"/>
</dbReference>
<feature type="region of interest" description="Disordered" evidence="4">
    <location>
        <begin position="267"/>
        <end position="288"/>
    </location>
</feature>
<dbReference type="GO" id="GO:0046475">
    <property type="term" value="P:glycerophospholipid catabolic process"/>
    <property type="evidence" value="ECO:0007669"/>
    <property type="project" value="TreeGrafter"/>
</dbReference>
<dbReference type="Pfam" id="PF01735">
    <property type="entry name" value="PLA2_B"/>
    <property type="match status" value="1"/>
</dbReference>
<dbReference type="GO" id="GO:0005544">
    <property type="term" value="F:calcium-dependent phospholipid binding"/>
    <property type="evidence" value="ECO:0007669"/>
    <property type="project" value="TreeGrafter"/>
</dbReference>
<dbReference type="PANTHER" id="PTHR10728">
    <property type="entry name" value="CYTOSOLIC PHOSPHOLIPASE A2"/>
    <property type="match status" value="1"/>
</dbReference>
<dbReference type="GO" id="GO:0047498">
    <property type="term" value="F:calcium-dependent phospholipase A2 activity"/>
    <property type="evidence" value="ECO:0007669"/>
    <property type="project" value="TreeGrafter"/>
</dbReference>